<dbReference type="CDD" id="cd06550">
    <property type="entry name" value="TM_ABC_iron-siderophores_like"/>
    <property type="match status" value="1"/>
</dbReference>
<dbReference type="Pfam" id="PF01032">
    <property type="entry name" value="FecCD"/>
    <property type="match status" value="1"/>
</dbReference>
<evidence type="ECO:0000256" key="5">
    <source>
        <dbReference type="ARBA" id="ARBA00022692"/>
    </source>
</evidence>
<keyword evidence="7 8" id="KW-0472">Membrane</keyword>
<dbReference type="InterPro" id="IPR000522">
    <property type="entry name" value="ABC_transptr_permease_BtuC"/>
</dbReference>
<keyword evidence="3" id="KW-0813">Transport</keyword>
<evidence type="ECO:0000313" key="9">
    <source>
        <dbReference type="EMBL" id="UOO82289.1"/>
    </source>
</evidence>
<evidence type="ECO:0000256" key="6">
    <source>
        <dbReference type="ARBA" id="ARBA00022989"/>
    </source>
</evidence>
<accession>A0ABY4DUA1</accession>
<feature type="transmembrane region" description="Helical" evidence="8">
    <location>
        <begin position="251"/>
        <end position="270"/>
    </location>
</feature>
<keyword evidence="6 8" id="KW-1133">Transmembrane helix</keyword>
<feature type="transmembrane region" description="Helical" evidence="8">
    <location>
        <begin position="119"/>
        <end position="138"/>
    </location>
</feature>
<gene>
    <name evidence="9" type="ORF">LVJ83_02090</name>
</gene>
<protein>
    <submittedName>
        <fullName evidence="9">Iron ABC transporter permease</fullName>
    </submittedName>
</protein>
<evidence type="ECO:0000256" key="3">
    <source>
        <dbReference type="ARBA" id="ARBA00022448"/>
    </source>
</evidence>
<proteinExistence type="inferred from homology"/>
<keyword evidence="10" id="KW-1185">Reference proteome</keyword>
<evidence type="ECO:0000256" key="8">
    <source>
        <dbReference type="SAM" id="Phobius"/>
    </source>
</evidence>
<dbReference type="InterPro" id="IPR037294">
    <property type="entry name" value="ABC_BtuC-like"/>
</dbReference>
<sequence length="332" mass="34115">MSRLPIRFAGLLLMMVLTLLALACGLVFGSKTLTFRDLLHYWFSDGLVQNYADLVVAGRIPRTLAAACCGAALGLSGALMQGLTRNPLGDPGLLGVNAGAAAAIVLSASVPWLAGVSEFWLALAGAFVVALLICSIGLGRRTSYARLVLAGAAVAAALQAYVSAASQLNPILFDHFRFWGSGSFGAATLPQVYGMLPFFLPASLAAVALGYHLNLIALGSDTAKALGANVLLIQAAVLTAAAVLAGVAVAVAGPITFVGLGAAHIVRMWTGNDYRWLLPYSFFAGAVLLVLSDVVARTVVAPGEVPTGIITALAGAPLLYLAAMRLPKGRKA</sequence>
<keyword evidence="5 8" id="KW-0812">Transmembrane</keyword>
<dbReference type="SUPFAM" id="SSF81345">
    <property type="entry name" value="ABC transporter involved in vitamin B12 uptake, BtuC"/>
    <property type="match status" value="1"/>
</dbReference>
<organism evidence="9 10">
    <name type="scientific">Uruburuella testudinis</name>
    <dbReference type="NCBI Taxonomy" id="1282863"/>
    <lineage>
        <taxon>Bacteria</taxon>
        <taxon>Pseudomonadati</taxon>
        <taxon>Pseudomonadota</taxon>
        <taxon>Betaproteobacteria</taxon>
        <taxon>Neisseriales</taxon>
        <taxon>Neisseriaceae</taxon>
        <taxon>Uruburuella</taxon>
    </lineage>
</organism>
<feature type="transmembrane region" description="Helical" evidence="8">
    <location>
        <begin position="60"/>
        <end position="80"/>
    </location>
</feature>
<feature type="transmembrane region" description="Helical" evidence="8">
    <location>
        <begin position="277"/>
        <end position="299"/>
    </location>
</feature>
<feature type="transmembrane region" description="Helical" evidence="8">
    <location>
        <begin position="92"/>
        <end position="113"/>
    </location>
</feature>
<dbReference type="Proteomes" id="UP000829817">
    <property type="component" value="Chromosome"/>
</dbReference>
<name>A0ABY4DUA1_9NEIS</name>
<evidence type="ECO:0000313" key="10">
    <source>
        <dbReference type="Proteomes" id="UP000829817"/>
    </source>
</evidence>
<dbReference type="PROSITE" id="PS51257">
    <property type="entry name" value="PROKAR_LIPOPROTEIN"/>
    <property type="match status" value="1"/>
</dbReference>
<dbReference type="PANTHER" id="PTHR30472">
    <property type="entry name" value="FERRIC ENTEROBACTIN TRANSPORT SYSTEM PERMEASE PROTEIN"/>
    <property type="match status" value="1"/>
</dbReference>
<feature type="transmembrane region" description="Helical" evidence="8">
    <location>
        <begin position="305"/>
        <end position="323"/>
    </location>
</feature>
<evidence type="ECO:0000256" key="1">
    <source>
        <dbReference type="ARBA" id="ARBA00004651"/>
    </source>
</evidence>
<feature type="transmembrane region" description="Helical" evidence="8">
    <location>
        <begin position="225"/>
        <end position="245"/>
    </location>
</feature>
<dbReference type="EMBL" id="CP091508">
    <property type="protein sequence ID" value="UOO82289.1"/>
    <property type="molecule type" value="Genomic_DNA"/>
</dbReference>
<comment type="subcellular location">
    <subcellularLocation>
        <location evidence="1">Cell membrane</location>
        <topology evidence="1">Multi-pass membrane protein</topology>
    </subcellularLocation>
</comment>
<dbReference type="RefSeq" id="WP_244785849.1">
    <property type="nucleotide sequence ID" value="NZ_CP091508.1"/>
</dbReference>
<reference evidence="9 10" key="1">
    <citation type="journal article" date="2022" name="Res Sq">
        <title>Evolution of multicellular longitudinally dividing oral cavity symbionts (Neisseriaceae).</title>
        <authorList>
            <person name="Nyongesa S."/>
            <person name="Weber P."/>
            <person name="Bernet E."/>
            <person name="Pullido F."/>
            <person name="Nieckarz M."/>
            <person name="Delaby M."/>
            <person name="Nieves C."/>
            <person name="Viehboeck T."/>
            <person name="Krause N."/>
            <person name="Rivera-Millot A."/>
            <person name="Nakamura A."/>
            <person name="Vischer N."/>
            <person name="VanNieuwenhze M."/>
            <person name="Brun Y."/>
            <person name="Cava F."/>
            <person name="Bulgheresi S."/>
            <person name="Veyrier F."/>
        </authorList>
    </citation>
    <scope>NUCLEOTIDE SEQUENCE [LARGE SCALE GENOMIC DNA]</scope>
    <source>
        <strain evidence="9 10">CCUG 63373m</strain>
    </source>
</reference>
<evidence type="ECO:0000256" key="2">
    <source>
        <dbReference type="ARBA" id="ARBA00007935"/>
    </source>
</evidence>
<comment type="similarity">
    <text evidence="2">Belongs to the binding-protein-dependent transport system permease family. FecCD subfamily.</text>
</comment>
<feature type="transmembrane region" description="Helical" evidence="8">
    <location>
        <begin position="192"/>
        <end position="213"/>
    </location>
</feature>
<feature type="transmembrane region" description="Helical" evidence="8">
    <location>
        <begin position="147"/>
        <end position="172"/>
    </location>
</feature>
<evidence type="ECO:0000256" key="7">
    <source>
        <dbReference type="ARBA" id="ARBA00023136"/>
    </source>
</evidence>
<evidence type="ECO:0000256" key="4">
    <source>
        <dbReference type="ARBA" id="ARBA00022475"/>
    </source>
</evidence>
<keyword evidence="4" id="KW-1003">Cell membrane</keyword>
<dbReference type="Gene3D" id="1.10.3470.10">
    <property type="entry name" value="ABC transporter involved in vitamin B12 uptake, BtuC"/>
    <property type="match status" value="1"/>
</dbReference>
<dbReference type="PANTHER" id="PTHR30472:SF1">
    <property type="entry name" value="FE(3+) DICITRATE TRANSPORT SYSTEM PERMEASE PROTEIN FECC-RELATED"/>
    <property type="match status" value="1"/>
</dbReference>